<name>A0AAJ1TRH0_9HYPH</name>
<feature type="compositionally biased region" description="Basic residues" evidence="1">
    <location>
        <begin position="1"/>
        <end position="13"/>
    </location>
</feature>
<evidence type="ECO:0000313" key="3">
    <source>
        <dbReference type="Proteomes" id="UP001223420"/>
    </source>
</evidence>
<dbReference type="Proteomes" id="UP001223420">
    <property type="component" value="Unassembled WGS sequence"/>
</dbReference>
<evidence type="ECO:0000256" key="1">
    <source>
        <dbReference type="SAM" id="MobiDB-lite"/>
    </source>
</evidence>
<feature type="region of interest" description="Disordered" evidence="1">
    <location>
        <begin position="1"/>
        <end position="66"/>
    </location>
</feature>
<sequence>MQDRGARHKRRVHAGVPRSADERPDDVVFHPPEGGSAARAGAGTPTRSPARRARPPDAGAGVVPSPAAIVPASASGRRVGGIGFHSDQRASVGSNGLDLRSRIAPMDRPGYASPGLPSSRTSGPPTIRSPFPVGGRPSTQSRARSGAASHDRRNGRPLRLRRRIPGTGPMISAAAFRVLTLRRNAQIHCQAIDRAARGGTGRSREGAEEADPHRRFGVPAVRRRFRATGLLTSVFR</sequence>
<feature type="compositionally biased region" description="Low complexity" evidence="1">
    <location>
        <begin position="56"/>
        <end position="66"/>
    </location>
</feature>
<feature type="compositionally biased region" description="Basic and acidic residues" evidence="1">
    <location>
        <begin position="19"/>
        <end position="28"/>
    </location>
</feature>
<feature type="region of interest" description="Disordered" evidence="1">
    <location>
        <begin position="80"/>
        <end position="164"/>
    </location>
</feature>
<evidence type="ECO:0000313" key="2">
    <source>
        <dbReference type="EMBL" id="MDQ0542783.1"/>
    </source>
</evidence>
<reference evidence="2" key="1">
    <citation type="submission" date="2023-07" db="EMBL/GenBank/DDBJ databases">
        <title>Genomic Encyclopedia of Type Strains, Phase IV (KMG-IV): sequencing the most valuable type-strain genomes for metagenomic binning, comparative biology and taxonomic classification.</title>
        <authorList>
            <person name="Goeker M."/>
        </authorList>
    </citation>
    <scope>NUCLEOTIDE SEQUENCE</scope>
    <source>
        <strain evidence="2">DSM 19569</strain>
    </source>
</reference>
<dbReference type="AlphaFoldDB" id="A0AAJ1TRH0"/>
<accession>A0AAJ1TRH0</accession>
<protein>
    <submittedName>
        <fullName evidence="2">Uncharacterized protein</fullName>
    </submittedName>
</protein>
<proteinExistence type="predicted"/>
<feature type="compositionally biased region" description="Basic residues" evidence="1">
    <location>
        <begin position="155"/>
        <end position="164"/>
    </location>
</feature>
<comment type="caution">
    <text evidence="2">The sequence shown here is derived from an EMBL/GenBank/DDBJ whole genome shotgun (WGS) entry which is preliminary data.</text>
</comment>
<gene>
    <name evidence="2" type="ORF">QO001_001701</name>
</gene>
<organism evidence="2 3">
    <name type="scientific">Methylobacterium brachiatum</name>
    <dbReference type="NCBI Taxonomy" id="269660"/>
    <lineage>
        <taxon>Bacteria</taxon>
        <taxon>Pseudomonadati</taxon>
        <taxon>Pseudomonadota</taxon>
        <taxon>Alphaproteobacteria</taxon>
        <taxon>Hyphomicrobiales</taxon>
        <taxon>Methylobacteriaceae</taxon>
        <taxon>Methylobacterium</taxon>
    </lineage>
</organism>
<dbReference type="EMBL" id="JAUSWL010000002">
    <property type="protein sequence ID" value="MDQ0542783.1"/>
    <property type="molecule type" value="Genomic_DNA"/>
</dbReference>